<name>W7XFE0_TETTS</name>
<keyword evidence="2" id="KW-1133">Transmembrane helix</keyword>
<dbReference type="EMBL" id="GG662778">
    <property type="protein sequence ID" value="EWS75548.1"/>
    <property type="molecule type" value="Genomic_DNA"/>
</dbReference>
<feature type="transmembrane region" description="Helical" evidence="2">
    <location>
        <begin position="274"/>
        <end position="291"/>
    </location>
</feature>
<evidence type="ECO:0000256" key="2">
    <source>
        <dbReference type="SAM" id="Phobius"/>
    </source>
</evidence>
<proteinExistence type="predicted"/>
<feature type="compositionally biased region" description="Basic residues" evidence="1">
    <location>
        <begin position="77"/>
        <end position="118"/>
    </location>
</feature>
<keyword evidence="4" id="KW-1185">Reference proteome</keyword>
<gene>
    <name evidence="3" type="ORF">TTHERM_000835119</name>
</gene>
<keyword evidence="2 3" id="KW-0812">Transmembrane</keyword>
<reference evidence="4" key="1">
    <citation type="journal article" date="2006" name="PLoS Biol.">
        <title>Macronuclear genome sequence of the ciliate Tetrahymena thermophila, a model eukaryote.</title>
        <authorList>
            <person name="Eisen J.A."/>
            <person name="Coyne R.S."/>
            <person name="Wu M."/>
            <person name="Wu D."/>
            <person name="Thiagarajan M."/>
            <person name="Wortman J.R."/>
            <person name="Badger J.H."/>
            <person name="Ren Q."/>
            <person name="Amedeo P."/>
            <person name="Jones K.M."/>
            <person name="Tallon L.J."/>
            <person name="Delcher A.L."/>
            <person name="Salzberg S.L."/>
            <person name="Silva J.C."/>
            <person name="Haas B.J."/>
            <person name="Majoros W.H."/>
            <person name="Farzad M."/>
            <person name="Carlton J.M."/>
            <person name="Smith R.K. Jr."/>
            <person name="Garg J."/>
            <person name="Pearlman R.E."/>
            <person name="Karrer K.M."/>
            <person name="Sun L."/>
            <person name="Manning G."/>
            <person name="Elde N.C."/>
            <person name="Turkewitz A.P."/>
            <person name="Asai D.J."/>
            <person name="Wilkes D.E."/>
            <person name="Wang Y."/>
            <person name="Cai H."/>
            <person name="Collins K."/>
            <person name="Stewart B.A."/>
            <person name="Lee S.R."/>
            <person name="Wilamowska K."/>
            <person name="Weinberg Z."/>
            <person name="Ruzzo W.L."/>
            <person name="Wloga D."/>
            <person name="Gaertig J."/>
            <person name="Frankel J."/>
            <person name="Tsao C.-C."/>
            <person name="Gorovsky M.A."/>
            <person name="Keeling P.J."/>
            <person name="Waller R.F."/>
            <person name="Patron N.J."/>
            <person name="Cherry J.M."/>
            <person name="Stover N.A."/>
            <person name="Krieger C.J."/>
            <person name="del Toro C."/>
            <person name="Ryder H.F."/>
            <person name="Williamson S.C."/>
            <person name="Barbeau R.A."/>
            <person name="Hamilton E.P."/>
            <person name="Orias E."/>
        </authorList>
    </citation>
    <scope>NUCLEOTIDE SEQUENCE [LARGE SCALE GENOMIC DNA]</scope>
    <source>
        <strain evidence="4">SB210</strain>
    </source>
</reference>
<protein>
    <submittedName>
        <fullName evidence="3">Transmembrane protein, putative</fullName>
    </submittedName>
</protein>
<organism evidence="3 4">
    <name type="scientific">Tetrahymena thermophila (strain SB210)</name>
    <dbReference type="NCBI Taxonomy" id="312017"/>
    <lineage>
        <taxon>Eukaryota</taxon>
        <taxon>Sar</taxon>
        <taxon>Alveolata</taxon>
        <taxon>Ciliophora</taxon>
        <taxon>Intramacronucleata</taxon>
        <taxon>Oligohymenophorea</taxon>
        <taxon>Hymenostomatida</taxon>
        <taxon>Tetrahymenina</taxon>
        <taxon>Tetrahymenidae</taxon>
        <taxon>Tetrahymena</taxon>
    </lineage>
</organism>
<dbReference type="KEGG" id="tet:TTHERM_000835119"/>
<evidence type="ECO:0000256" key="1">
    <source>
        <dbReference type="SAM" id="MobiDB-lite"/>
    </source>
</evidence>
<feature type="region of interest" description="Disordered" evidence="1">
    <location>
        <begin position="71"/>
        <end position="118"/>
    </location>
</feature>
<accession>W7XFE0</accession>
<evidence type="ECO:0000313" key="3">
    <source>
        <dbReference type="EMBL" id="EWS75548.1"/>
    </source>
</evidence>
<dbReference type="Proteomes" id="UP000009168">
    <property type="component" value="Unassembled WGS sequence"/>
</dbReference>
<keyword evidence="2" id="KW-0472">Membrane</keyword>
<dbReference type="GeneID" id="24440855"/>
<feature type="transmembrane region" description="Helical" evidence="2">
    <location>
        <begin position="204"/>
        <end position="223"/>
    </location>
</feature>
<dbReference type="RefSeq" id="XP_012651914.1">
    <property type="nucleotide sequence ID" value="XM_012796460.1"/>
</dbReference>
<evidence type="ECO:0000313" key="4">
    <source>
        <dbReference type="Proteomes" id="UP000009168"/>
    </source>
</evidence>
<dbReference type="AlphaFoldDB" id="W7XFE0"/>
<sequence length="319" mass="38738">MKIKNNKKTPIIKTLKIKRKLKRKQIKKRNREDPAALLQAAAAVAAVMMIALVAEVAAQVDKALKVELNRKKNEIKKNKKNKPKKNKRKIKKKLKKLKKKRKKRKKRRKVKVRRKRRIKNPKMKKMKKIEIFYQNNSKKQNINLLKYIKIYSKNQLFNSSSFQLLYLILSFINCCVNHLIIFIKIILALHLIIFSQKFQANYIINLNFLFIYKISFLNCQNLIDNHFQKIVLYYTIQFLLQNKLKYNYIFLNFIKNQIFRFFETKIEFDNLNTYYIQYFYKILFILICLFSKQTKEFNMKNYINKFKIKKLKKSAKLRE</sequence>
<feature type="transmembrane region" description="Helical" evidence="2">
    <location>
        <begin position="164"/>
        <end position="192"/>
    </location>
</feature>
<dbReference type="InParanoid" id="W7XFE0"/>